<evidence type="ECO:0000256" key="1">
    <source>
        <dbReference type="ARBA" id="ARBA00038283"/>
    </source>
</evidence>
<dbReference type="Gene3D" id="1.10.10.10">
    <property type="entry name" value="Winged helix-like DNA-binding domain superfamily/Winged helix DNA-binding domain"/>
    <property type="match status" value="2"/>
</dbReference>
<dbReference type="GO" id="GO:0003887">
    <property type="term" value="F:DNA-directed DNA polymerase activity"/>
    <property type="evidence" value="ECO:0007669"/>
    <property type="project" value="InterPro"/>
</dbReference>
<dbReference type="SUPFAM" id="SSF46785">
    <property type="entry name" value="Winged helix' DNA-binding domain"/>
    <property type="match status" value="2"/>
</dbReference>
<comment type="similarity">
    <text evidence="1">Belongs to the initiator RepB protein family.</text>
</comment>
<name>A0A845FHV0_9BACI</name>
<protein>
    <submittedName>
        <fullName evidence="3">RepB family plasmid replication initiator protein</fullName>
    </submittedName>
</protein>
<dbReference type="InterPro" id="IPR036390">
    <property type="entry name" value="WH_DNA-bd_sf"/>
</dbReference>
<dbReference type="AlphaFoldDB" id="A0A845FHV0"/>
<feature type="domain" description="Initiator Rep protein WH1" evidence="2">
    <location>
        <begin position="12"/>
        <end position="155"/>
    </location>
</feature>
<comment type="caution">
    <text evidence="3">The sequence shown here is derived from an EMBL/GenBank/DDBJ whole genome shotgun (WGS) entry which is preliminary data.</text>
</comment>
<reference evidence="3 4" key="1">
    <citation type="submission" date="2019-11" db="EMBL/GenBank/DDBJ databases">
        <title>Genome sequences of 17 halophilic strains isolated from different environments.</title>
        <authorList>
            <person name="Furrow R.E."/>
        </authorList>
    </citation>
    <scope>NUCLEOTIDE SEQUENCE [LARGE SCALE GENOMIC DNA]</scope>
    <source>
        <strain evidence="3 4">SL-4</strain>
    </source>
</reference>
<organism evidence="3 4">
    <name type="scientific">Halobacillus litoralis</name>
    <dbReference type="NCBI Taxonomy" id="45668"/>
    <lineage>
        <taxon>Bacteria</taxon>
        <taxon>Bacillati</taxon>
        <taxon>Bacillota</taxon>
        <taxon>Bacilli</taxon>
        <taxon>Bacillales</taxon>
        <taxon>Bacillaceae</taxon>
        <taxon>Halobacillus</taxon>
    </lineage>
</organism>
<dbReference type="RefSeq" id="WP_160916922.1">
    <property type="nucleotide sequence ID" value="NZ_WMFA01000017.1"/>
</dbReference>
<dbReference type="Pfam" id="PF01051">
    <property type="entry name" value="Rep3_N"/>
    <property type="match status" value="1"/>
</dbReference>
<dbReference type="EMBL" id="WMFA01000017">
    <property type="protein sequence ID" value="MYL73065.1"/>
    <property type="molecule type" value="Genomic_DNA"/>
</dbReference>
<dbReference type="GO" id="GO:0006270">
    <property type="term" value="P:DNA replication initiation"/>
    <property type="evidence" value="ECO:0007669"/>
    <property type="project" value="InterPro"/>
</dbReference>
<sequence>MPNFEKDMMNNTVTKSNQLIEANYTSQLSEREQKIILYIVSKVQKDDDDFQTYTLSINQFTQMMGLKKPKYEELREVTKRMLTKVIEIKRSDSLLQTHWLSSVKYNQWQGTIDFSFHPDLKPFLLYLKKEFTSYKLINVLRLNGRYAIRIYELLKKWERVKKVEFSIHELRSMLGIHNKYKTYSNFRTRVLDPAKKELYDKTDICFEYEPLKKNGRGTSHIRFHIQKNQKNPQVLPDEVQIINRLRESPILSHTYVKDEALHEWIQMAKSVWGSEYEPSLFAVVEHVEGNKNATNPPGLLNHILEDMKKVVEEGKEIPPLSLGKHNEVIPLSMQEDYKQQGVEEAAASVDMEDIRARIKKLTSG</sequence>
<proteinExistence type="inferred from homology"/>
<dbReference type="GeneID" id="78009273"/>
<evidence type="ECO:0000313" key="3">
    <source>
        <dbReference type="EMBL" id="MYL73065.1"/>
    </source>
</evidence>
<evidence type="ECO:0000313" key="4">
    <source>
        <dbReference type="Proteomes" id="UP000450457"/>
    </source>
</evidence>
<dbReference type="InterPro" id="IPR036388">
    <property type="entry name" value="WH-like_DNA-bd_sf"/>
</dbReference>
<dbReference type="Proteomes" id="UP000450457">
    <property type="component" value="Unassembled WGS sequence"/>
</dbReference>
<dbReference type="OrthoDB" id="9765378at2"/>
<gene>
    <name evidence="3" type="ORF">GLW00_19810</name>
</gene>
<dbReference type="Pfam" id="PF21205">
    <property type="entry name" value="Rep3_C"/>
    <property type="match status" value="1"/>
</dbReference>
<evidence type="ECO:0000259" key="2">
    <source>
        <dbReference type="Pfam" id="PF01051"/>
    </source>
</evidence>
<accession>A0A845FHV0</accession>
<dbReference type="InterPro" id="IPR000525">
    <property type="entry name" value="Initiator_Rep_WH1"/>
</dbReference>